<reference evidence="1 2" key="1">
    <citation type="journal article" date="2015" name="Biotechnol. Biofuels">
        <title>Enhanced degradation of softwood versus hardwood by the white-rot fungus Pycnoporus coccineus.</title>
        <authorList>
            <person name="Couturier M."/>
            <person name="Navarro D."/>
            <person name="Chevret D."/>
            <person name="Henrissat B."/>
            <person name="Piumi F."/>
            <person name="Ruiz-Duenas F.J."/>
            <person name="Martinez A.T."/>
            <person name="Grigoriev I.V."/>
            <person name="Riley R."/>
            <person name="Lipzen A."/>
            <person name="Berrin J.G."/>
            <person name="Master E.R."/>
            <person name="Rosso M.N."/>
        </authorList>
    </citation>
    <scope>NUCLEOTIDE SEQUENCE [LARGE SCALE GENOMIC DNA]</scope>
    <source>
        <strain evidence="1 2">BRFM310</strain>
    </source>
</reference>
<sequence>MLSSRFTESVPRASDVSASSCSTFKQKETFHLRPLPPCVEAQSQSDVVLGRLMLTSMRAGGRPFPQWQTEKADDSPPRLLVTAVHAATQSRGGLGHPGHDAVSRLVASLERVTEGTDLAGAVVGVADMDRWPSYHLCSDLQTDSPRRGI</sequence>
<name>A0A1Y2IFS7_TRAC3</name>
<proteinExistence type="predicted"/>
<dbReference type="Proteomes" id="UP000193067">
    <property type="component" value="Unassembled WGS sequence"/>
</dbReference>
<organism evidence="1 2">
    <name type="scientific">Trametes coccinea (strain BRFM310)</name>
    <name type="common">Pycnoporus coccineus</name>
    <dbReference type="NCBI Taxonomy" id="1353009"/>
    <lineage>
        <taxon>Eukaryota</taxon>
        <taxon>Fungi</taxon>
        <taxon>Dikarya</taxon>
        <taxon>Basidiomycota</taxon>
        <taxon>Agaricomycotina</taxon>
        <taxon>Agaricomycetes</taxon>
        <taxon>Polyporales</taxon>
        <taxon>Polyporaceae</taxon>
        <taxon>Trametes</taxon>
    </lineage>
</organism>
<accession>A0A1Y2IFS7</accession>
<evidence type="ECO:0000313" key="2">
    <source>
        <dbReference type="Proteomes" id="UP000193067"/>
    </source>
</evidence>
<dbReference type="AlphaFoldDB" id="A0A1Y2IFS7"/>
<protein>
    <submittedName>
        <fullName evidence="1">Uncharacterized protein</fullName>
    </submittedName>
</protein>
<keyword evidence="2" id="KW-1185">Reference proteome</keyword>
<dbReference type="EMBL" id="KZ084128">
    <property type="protein sequence ID" value="OSC99382.1"/>
    <property type="molecule type" value="Genomic_DNA"/>
</dbReference>
<evidence type="ECO:0000313" key="1">
    <source>
        <dbReference type="EMBL" id="OSC99382.1"/>
    </source>
</evidence>
<gene>
    <name evidence="1" type="ORF">PYCCODRAFT_841204</name>
</gene>